<dbReference type="AlphaFoldDB" id="A0A291W3S6"/>
<protein>
    <submittedName>
        <fullName evidence="2">Uncharacterized protein</fullName>
    </submittedName>
</protein>
<geneLocation type="plasmid" evidence="3">
    <name>pmdjk44.1</name>
</geneLocation>
<proteinExistence type="predicted"/>
<evidence type="ECO:0000313" key="2">
    <source>
        <dbReference type="EMBL" id="ATM24775.1"/>
    </source>
</evidence>
<accession>A0A291W3S6</accession>
<gene>
    <name evidence="2" type="ORF">SMD44_p10276</name>
</gene>
<evidence type="ECO:0000256" key="1">
    <source>
        <dbReference type="SAM" id="MobiDB-lite"/>
    </source>
</evidence>
<keyword evidence="2" id="KW-0614">Plasmid</keyword>
<dbReference type="RefSeq" id="WP_100112581.1">
    <property type="nucleotide sequence ID" value="NZ_CP023976.1"/>
</dbReference>
<name>A0A291W3S6_9ACTN</name>
<reference evidence="2 3" key="1">
    <citation type="submission" date="2017-10" db="EMBL/GenBank/DDBJ databases">
        <title>Streptomyces alboflavus Genome sequencing and assembly.</title>
        <authorList>
            <person name="Wang Y."/>
            <person name="Du B."/>
            <person name="Ding Y."/>
            <person name="Liu H."/>
            <person name="Hou Q."/>
            <person name="Liu K."/>
            <person name="Wang C."/>
            <person name="Yao L."/>
        </authorList>
    </citation>
    <scope>NUCLEOTIDE SEQUENCE [LARGE SCALE GENOMIC DNA]</scope>
    <source>
        <strain evidence="2 3">MDJK44</strain>
        <plasmid evidence="3">Plasmid pmdjk44.1</plasmid>
    </source>
</reference>
<organism evidence="2 3">
    <name type="scientific">Streptomyces alboflavus</name>
    <dbReference type="NCBI Taxonomy" id="67267"/>
    <lineage>
        <taxon>Bacteria</taxon>
        <taxon>Bacillati</taxon>
        <taxon>Actinomycetota</taxon>
        <taxon>Actinomycetes</taxon>
        <taxon>Kitasatosporales</taxon>
        <taxon>Streptomycetaceae</taxon>
        <taxon>Streptomyces</taxon>
    </lineage>
</organism>
<dbReference type="Proteomes" id="UP000195880">
    <property type="component" value="Plasmid pMDJK44.1"/>
</dbReference>
<feature type="region of interest" description="Disordered" evidence="1">
    <location>
        <begin position="47"/>
        <end position="72"/>
    </location>
</feature>
<dbReference type="KEGG" id="salf:SMD44_p10276"/>
<evidence type="ECO:0000313" key="3">
    <source>
        <dbReference type="Proteomes" id="UP000195880"/>
    </source>
</evidence>
<sequence>MTSLHRPGELSPDEILVSLAHTHGSAEHTRPALLTLERRHIHNLATASAAGDFAHATRDLPGTTHPAPEPRP</sequence>
<dbReference type="EMBL" id="CP023976">
    <property type="protein sequence ID" value="ATM24775.1"/>
    <property type="molecule type" value="Genomic_DNA"/>
</dbReference>
<dbReference type="OrthoDB" id="4252748at2"/>
<keyword evidence="3" id="KW-1185">Reference proteome</keyword>